<evidence type="ECO:0000256" key="1">
    <source>
        <dbReference type="SAM" id="Coils"/>
    </source>
</evidence>
<dbReference type="STRING" id="4537.A0A0E0MIX7"/>
<dbReference type="OMA" id="HETVELF"/>
<evidence type="ECO:0000313" key="4">
    <source>
        <dbReference type="EnsemblPlants" id="OPUNC12G00980.1"/>
    </source>
</evidence>
<dbReference type="HOGENOM" id="CLU_600484_0_0_1"/>
<feature type="compositionally biased region" description="Basic and acidic residues" evidence="2">
    <location>
        <begin position="76"/>
        <end position="91"/>
    </location>
</feature>
<feature type="region of interest" description="Disordered" evidence="2">
    <location>
        <begin position="377"/>
        <end position="407"/>
    </location>
</feature>
<feature type="coiled-coil region" evidence="1">
    <location>
        <begin position="24"/>
        <end position="54"/>
    </location>
</feature>
<dbReference type="Pfam" id="PF03732">
    <property type="entry name" value="Retrotrans_gag"/>
    <property type="match status" value="1"/>
</dbReference>
<dbReference type="InterPro" id="IPR005162">
    <property type="entry name" value="Retrotrans_gag_dom"/>
</dbReference>
<reference evidence="4" key="2">
    <citation type="submission" date="2018-05" db="EMBL/GenBank/DDBJ databases">
        <title>OpunRS2 (Oryza punctata Reference Sequence Version 2).</title>
        <authorList>
            <person name="Zhang J."/>
            <person name="Kudrna D."/>
            <person name="Lee S."/>
            <person name="Talag J."/>
            <person name="Welchert J."/>
            <person name="Wing R.A."/>
        </authorList>
    </citation>
    <scope>NUCLEOTIDE SEQUENCE [LARGE SCALE GENOMIC DNA]</scope>
</reference>
<evidence type="ECO:0000259" key="3">
    <source>
        <dbReference type="Pfam" id="PF03732"/>
    </source>
</evidence>
<accession>A0A0E0MIX7</accession>
<feature type="domain" description="Retrotransposon gag" evidence="3">
    <location>
        <begin position="246"/>
        <end position="339"/>
    </location>
</feature>
<protein>
    <recommendedName>
        <fullName evidence="3">Retrotransposon gag domain-containing protein</fullName>
    </recommendedName>
</protein>
<dbReference type="EnsemblPlants" id="OPUNC12G00980.1">
    <property type="protein sequence ID" value="OPUNC12G00980.1"/>
    <property type="gene ID" value="OPUNC12G00980"/>
</dbReference>
<name>A0A0E0MIX7_ORYPU</name>
<feature type="region of interest" description="Disordered" evidence="2">
    <location>
        <begin position="436"/>
        <end position="456"/>
    </location>
</feature>
<keyword evidence="5" id="KW-1185">Reference proteome</keyword>
<reference evidence="4" key="1">
    <citation type="submission" date="2015-04" db="UniProtKB">
        <authorList>
            <consortium name="EnsemblPlants"/>
        </authorList>
    </citation>
    <scope>IDENTIFICATION</scope>
</reference>
<feature type="compositionally biased region" description="Basic and acidic residues" evidence="2">
    <location>
        <begin position="445"/>
        <end position="456"/>
    </location>
</feature>
<organism evidence="4">
    <name type="scientific">Oryza punctata</name>
    <name type="common">Red rice</name>
    <dbReference type="NCBI Taxonomy" id="4537"/>
    <lineage>
        <taxon>Eukaryota</taxon>
        <taxon>Viridiplantae</taxon>
        <taxon>Streptophyta</taxon>
        <taxon>Embryophyta</taxon>
        <taxon>Tracheophyta</taxon>
        <taxon>Spermatophyta</taxon>
        <taxon>Magnoliopsida</taxon>
        <taxon>Liliopsida</taxon>
        <taxon>Poales</taxon>
        <taxon>Poaceae</taxon>
        <taxon>BOP clade</taxon>
        <taxon>Oryzoideae</taxon>
        <taxon>Oryzeae</taxon>
        <taxon>Oryzinae</taxon>
        <taxon>Oryza</taxon>
    </lineage>
</organism>
<sequence>MVSKTRSKGSMVDMEEMNEVRTYVTNLKKDLADLKNLKSEVKEIKNLLLELCKQKSVEEVEEAKLAVAAAARNLEAHPTEEVGTSEQRRTEGNIPRSVPPCSTSSDANVIPASLNQWIPPLPCSIPGVGTFGHFPPPIPIVPIPNSNLGGFIPGPPIPPLNFPHLQSRVEFMPRPFQGNPGVRVFDDQRNFYMGHQGEGNHYVEAVIKGPRLEIPLFSGEEPVDWLKQCEKFYEITGTPADQWVNLAIAHLQGRAAKWFRGVSLPWQLISWPQWCTMICTRFSTANVHETVELFQNVKQFGLSVDQYIDKFEEYMDLVRRDHPYLQEQYFTSCFIGGLRGEIKHDVCGYEPQGLLESYWYAKNCEKAAIAKRAASNFNRNNNQNQNAGNQGRNAVNRGPPRGDGDRREEKKCWFCEEPWFPRHQCKVKQALHTLLMEEEGEGEGEGDKEKVENQPT</sequence>
<dbReference type="Proteomes" id="UP000026962">
    <property type="component" value="Chromosome 12"/>
</dbReference>
<dbReference type="Gramene" id="OPUNC12G00980.1">
    <property type="protein sequence ID" value="OPUNC12G00980.1"/>
    <property type="gene ID" value="OPUNC12G00980"/>
</dbReference>
<feature type="compositionally biased region" description="Low complexity" evidence="2">
    <location>
        <begin position="377"/>
        <end position="399"/>
    </location>
</feature>
<feature type="region of interest" description="Disordered" evidence="2">
    <location>
        <begin position="76"/>
        <end position="104"/>
    </location>
</feature>
<dbReference type="AlphaFoldDB" id="A0A0E0MIX7"/>
<dbReference type="PANTHER" id="PTHR33223:SF6">
    <property type="entry name" value="CCHC-TYPE DOMAIN-CONTAINING PROTEIN"/>
    <property type="match status" value="1"/>
</dbReference>
<evidence type="ECO:0000256" key="2">
    <source>
        <dbReference type="SAM" id="MobiDB-lite"/>
    </source>
</evidence>
<proteinExistence type="predicted"/>
<keyword evidence="1" id="KW-0175">Coiled coil</keyword>
<evidence type="ECO:0000313" key="5">
    <source>
        <dbReference type="Proteomes" id="UP000026962"/>
    </source>
</evidence>
<dbReference type="PANTHER" id="PTHR33223">
    <property type="entry name" value="CCHC-TYPE DOMAIN-CONTAINING PROTEIN"/>
    <property type="match status" value="1"/>
</dbReference>